<dbReference type="AlphaFoldDB" id="A0A8K0I729"/>
<protein>
    <submittedName>
        <fullName evidence="1">Uncharacterized protein</fullName>
    </submittedName>
</protein>
<evidence type="ECO:0000313" key="1">
    <source>
        <dbReference type="EMBL" id="KAG1338862.1"/>
    </source>
</evidence>
<dbReference type="EMBL" id="CM017875">
    <property type="protein sequence ID" value="KAG1338862.1"/>
    <property type="molecule type" value="Genomic_DNA"/>
</dbReference>
<accession>A0A8K0I729</accession>
<sequence length="92" mass="10681">MRGMAPVSVPSLRDVKVLDGIEIRSPVIFVGAESDGRRIELESRKKRSPLIIRSWWWWLRQNPPTIKSTLLANRNGVLRKELSRIFGKEKRT</sequence>
<reference evidence="1" key="2">
    <citation type="submission" date="2019-07" db="EMBL/GenBank/DDBJ databases">
        <authorList>
            <person name="Yang Y."/>
            <person name="Bocs S."/>
            <person name="Baudouin L."/>
        </authorList>
    </citation>
    <scope>NUCLEOTIDE SEQUENCE</scope>
    <source>
        <tissue evidence="1">Spear leaf of Hainan Tall coconut</tissue>
    </source>
</reference>
<organism evidence="1 2">
    <name type="scientific">Cocos nucifera</name>
    <name type="common">Coconut palm</name>
    <dbReference type="NCBI Taxonomy" id="13894"/>
    <lineage>
        <taxon>Eukaryota</taxon>
        <taxon>Viridiplantae</taxon>
        <taxon>Streptophyta</taxon>
        <taxon>Embryophyta</taxon>
        <taxon>Tracheophyta</taxon>
        <taxon>Spermatophyta</taxon>
        <taxon>Magnoliopsida</taxon>
        <taxon>Liliopsida</taxon>
        <taxon>Arecaceae</taxon>
        <taxon>Arecoideae</taxon>
        <taxon>Cocoseae</taxon>
        <taxon>Attaleinae</taxon>
        <taxon>Cocos</taxon>
    </lineage>
</organism>
<gene>
    <name evidence="1" type="ORF">COCNU_04G011680</name>
</gene>
<comment type="caution">
    <text evidence="1">The sequence shown here is derived from an EMBL/GenBank/DDBJ whole genome shotgun (WGS) entry which is preliminary data.</text>
</comment>
<keyword evidence="2" id="KW-1185">Reference proteome</keyword>
<dbReference type="Proteomes" id="UP000797356">
    <property type="component" value="Chromosome 4"/>
</dbReference>
<proteinExistence type="predicted"/>
<name>A0A8K0I729_COCNU</name>
<reference evidence="1" key="1">
    <citation type="journal article" date="2017" name="Gigascience">
        <title>The genome draft of coconut (Cocos nucifera).</title>
        <authorList>
            <person name="Xiao Y."/>
            <person name="Xu P."/>
            <person name="Fan H."/>
            <person name="Baudouin L."/>
            <person name="Xia W."/>
            <person name="Bocs S."/>
            <person name="Xu J."/>
            <person name="Li Q."/>
            <person name="Guo A."/>
            <person name="Zhou L."/>
            <person name="Li J."/>
            <person name="Wu Y."/>
            <person name="Ma Z."/>
            <person name="Armero A."/>
            <person name="Issali A.E."/>
            <person name="Liu N."/>
            <person name="Peng M."/>
            <person name="Yang Y."/>
        </authorList>
    </citation>
    <scope>NUCLEOTIDE SEQUENCE</scope>
    <source>
        <tissue evidence="1">Spear leaf of Hainan Tall coconut</tissue>
    </source>
</reference>
<evidence type="ECO:0000313" key="2">
    <source>
        <dbReference type="Proteomes" id="UP000797356"/>
    </source>
</evidence>